<keyword evidence="2" id="KW-1185">Reference proteome</keyword>
<accession>A0ABR7Q8C0</accession>
<evidence type="ECO:0008006" key="3">
    <source>
        <dbReference type="Google" id="ProtNLM"/>
    </source>
</evidence>
<dbReference type="EMBL" id="JACGWS010000004">
    <property type="protein sequence ID" value="MBC8754777.1"/>
    <property type="molecule type" value="Genomic_DNA"/>
</dbReference>
<dbReference type="RefSeq" id="WP_187561825.1">
    <property type="nucleotide sequence ID" value="NZ_JACGWS010000004.1"/>
</dbReference>
<protein>
    <recommendedName>
        <fullName evidence="3">Bacteriocin</fullName>
    </recommendedName>
</protein>
<comment type="caution">
    <text evidence="1">The sequence shown here is derived from an EMBL/GenBank/DDBJ whole genome shotgun (WGS) entry which is preliminary data.</text>
</comment>
<name>A0ABR7Q8C0_9FLAO</name>
<organism evidence="1 2">
    <name type="scientific">Kordia aestuariivivens</name>
    <dbReference type="NCBI Taxonomy" id="2759037"/>
    <lineage>
        <taxon>Bacteria</taxon>
        <taxon>Pseudomonadati</taxon>
        <taxon>Bacteroidota</taxon>
        <taxon>Flavobacteriia</taxon>
        <taxon>Flavobacteriales</taxon>
        <taxon>Flavobacteriaceae</taxon>
        <taxon>Kordia</taxon>
    </lineage>
</organism>
<gene>
    <name evidence="1" type="ORF">H2O64_08850</name>
</gene>
<sequence>MKKKNLTSLVLNRKLISNLKSPIEVVGGGRTVHNCSDLLTCPLGGCVDSYNC</sequence>
<proteinExistence type="predicted"/>
<evidence type="ECO:0000313" key="1">
    <source>
        <dbReference type="EMBL" id="MBC8754777.1"/>
    </source>
</evidence>
<reference evidence="1 2" key="1">
    <citation type="submission" date="2020-07" db="EMBL/GenBank/DDBJ databases">
        <title>Description of Kordia aestuariivivens sp. nov., isolated from a tidal flat.</title>
        <authorList>
            <person name="Park S."/>
            <person name="Yoon J.-H."/>
        </authorList>
    </citation>
    <scope>NUCLEOTIDE SEQUENCE [LARGE SCALE GENOMIC DNA]</scope>
    <source>
        <strain evidence="1 2">YSTF-M3</strain>
    </source>
</reference>
<evidence type="ECO:0000313" key="2">
    <source>
        <dbReference type="Proteomes" id="UP000619238"/>
    </source>
</evidence>
<dbReference type="Proteomes" id="UP000619238">
    <property type="component" value="Unassembled WGS sequence"/>
</dbReference>